<organism evidence="2 3">
    <name type="scientific">Streptomyces tateyamensis</name>
    <dbReference type="NCBI Taxonomy" id="565073"/>
    <lineage>
        <taxon>Bacteria</taxon>
        <taxon>Bacillati</taxon>
        <taxon>Actinomycetota</taxon>
        <taxon>Actinomycetes</taxon>
        <taxon>Kitasatosporales</taxon>
        <taxon>Streptomycetaceae</taxon>
        <taxon>Streptomyces</taxon>
    </lineage>
</organism>
<proteinExistence type="predicted"/>
<dbReference type="Proteomes" id="UP000248039">
    <property type="component" value="Unassembled WGS sequence"/>
</dbReference>
<keyword evidence="3" id="KW-1185">Reference proteome</keyword>
<dbReference type="OrthoDB" id="8480367at2"/>
<dbReference type="Pfam" id="PF12502">
    <property type="entry name" value="DUF3710"/>
    <property type="match status" value="1"/>
</dbReference>
<evidence type="ECO:0000256" key="1">
    <source>
        <dbReference type="SAM" id="MobiDB-lite"/>
    </source>
</evidence>
<reference evidence="2 3" key="1">
    <citation type="submission" date="2018-03" db="EMBL/GenBank/DDBJ databases">
        <title>Bioinformatic expansion and discovery of thiopeptide antibiotics.</title>
        <authorList>
            <person name="Schwalen C.J."/>
            <person name="Hudson G.A."/>
            <person name="Mitchell D.A."/>
        </authorList>
    </citation>
    <scope>NUCLEOTIDE SEQUENCE [LARGE SCALE GENOMIC DNA]</scope>
    <source>
        <strain evidence="2 3">ATCC 21389</strain>
    </source>
</reference>
<comment type="caution">
    <text evidence="2">The sequence shown here is derived from an EMBL/GenBank/DDBJ whole genome shotgun (WGS) entry which is preliminary data.</text>
</comment>
<feature type="compositionally biased region" description="Acidic residues" evidence="1">
    <location>
        <begin position="11"/>
        <end position="48"/>
    </location>
</feature>
<dbReference type="RefSeq" id="WP_110666470.1">
    <property type="nucleotide sequence ID" value="NZ_PYBW01000020.1"/>
</dbReference>
<name>A0A2V4NKS3_9ACTN</name>
<evidence type="ECO:0000313" key="3">
    <source>
        <dbReference type="Proteomes" id="UP000248039"/>
    </source>
</evidence>
<gene>
    <name evidence="2" type="ORF">C7C46_05990</name>
</gene>
<evidence type="ECO:0000313" key="2">
    <source>
        <dbReference type="EMBL" id="PYC86183.1"/>
    </source>
</evidence>
<protein>
    <submittedName>
        <fullName evidence="2">DUF3710 domain-containing protein</fullName>
    </submittedName>
</protein>
<feature type="region of interest" description="Disordered" evidence="1">
    <location>
        <begin position="1"/>
        <end position="73"/>
    </location>
</feature>
<dbReference type="InterPro" id="IPR022183">
    <property type="entry name" value="DUF3710"/>
</dbReference>
<dbReference type="AlphaFoldDB" id="A0A2V4NKS3"/>
<feature type="region of interest" description="Disordered" evidence="1">
    <location>
        <begin position="242"/>
        <end position="269"/>
    </location>
</feature>
<sequence>MFRRRQKSEDAVEQLAEDAISADETADDVEDSADSESETEAEELEEDPADRVGLPPAPRPDGPWDVSELENPQEGRVDLGGLLIPGVEGMELRVEVAGDAIVAATLVLGNSAVQLQAFAAPKSEGIWTEVRDEIAEGIRSQGGLAEEEEGPLGWHLRAQVPVQLPDGTQGVQLVRFVGCDGPRWFLRGVISGQAAVQPETADVLEQVFRQTVVVRGEVPMAPRDPIVLKLPEDAQMVADGGVGSDEAEGTRFSGDLSPFARGPEITEVH</sequence>
<dbReference type="EMBL" id="PYBW01000020">
    <property type="protein sequence ID" value="PYC86183.1"/>
    <property type="molecule type" value="Genomic_DNA"/>
</dbReference>
<accession>A0A2V4NKS3</accession>